<dbReference type="RefSeq" id="XP_025376011.1">
    <property type="nucleotide sequence ID" value="XM_025525276.1"/>
</dbReference>
<dbReference type="GeneID" id="37047192"/>
<dbReference type="Gene3D" id="3.40.50.150">
    <property type="entry name" value="Vaccinia Virus protein VP39"/>
    <property type="match status" value="1"/>
</dbReference>
<evidence type="ECO:0000256" key="2">
    <source>
        <dbReference type="ARBA" id="ARBA00022679"/>
    </source>
</evidence>
<organism evidence="5 6">
    <name type="scientific">Acaromyces ingoldii</name>
    <dbReference type="NCBI Taxonomy" id="215250"/>
    <lineage>
        <taxon>Eukaryota</taxon>
        <taxon>Fungi</taxon>
        <taxon>Dikarya</taxon>
        <taxon>Basidiomycota</taxon>
        <taxon>Ustilaginomycotina</taxon>
        <taxon>Exobasidiomycetes</taxon>
        <taxon>Exobasidiales</taxon>
        <taxon>Cryptobasidiaceae</taxon>
        <taxon>Acaromyces</taxon>
    </lineage>
</organism>
<dbReference type="PANTHER" id="PTHR43712">
    <property type="entry name" value="PUTATIVE (AFU_ORTHOLOGUE AFUA_4G14580)-RELATED"/>
    <property type="match status" value="1"/>
</dbReference>
<dbReference type="InterPro" id="IPR029063">
    <property type="entry name" value="SAM-dependent_MTases_sf"/>
</dbReference>
<keyword evidence="3" id="KW-0949">S-adenosyl-L-methionine</keyword>
<evidence type="ECO:0000313" key="6">
    <source>
        <dbReference type="Proteomes" id="UP000245768"/>
    </source>
</evidence>
<dbReference type="Pfam" id="PF00891">
    <property type="entry name" value="Methyltransf_2"/>
    <property type="match status" value="1"/>
</dbReference>
<evidence type="ECO:0000313" key="5">
    <source>
        <dbReference type="EMBL" id="PWN88813.1"/>
    </source>
</evidence>
<dbReference type="GO" id="GO:0008171">
    <property type="term" value="F:O-methyltransferase activity"/>
    <property type="evidence" value="ECO:0007669"/>
    <property type="project" value="InterPro"/>
</dbReference>
<dbReference type="AlphaFoldDB" id="A0A316YL71"/>
<evidence type="ECO:0000256" key="3">
    <source>
        <dbReference type="ARBA" id="ARBA00022691"/>
    </source>
</evidence>
<dbReference type="PANTHER" id="PTHR43712:SF2">
    <property type="entry name" value="O-METHYLTRANSFERASE CICE"/>
    <property type="match status" value="1"/>
</dbReference>
<dbReference type="EMBL" id="KZ819638">
    <property type="protein sequence ID" value="PWN88813.1"/>
    <property type="molecule type" value="Genomic_DNA"/>
</dbReference>
<dbReference type="Proteomes" id="UP000245768">
    <property type="component" value="Unassembled WGS sequence"/>
</dbReference>
<keyword evidence="2 5" id="KW-0808">Transferase</keyword>
<dbReference type="Gene3D" id="1.10.10.10">
    <property type="entry name" value="Winged helix-like DNA-binding domain superfamily/Winged helix DNA-binding domain"/>
    <property type="match status" value="1"/>
</dbReference>
<evidence type="ECO:0000256" key="1">
    <source>
        <dbReference type="ARBA" id="ARBA00022603"/>
    </source>
</evidence>
<dbReference type="PROSITE" id="PS51683">
    <property type="entry name" value="SAM_OMT_II"/>
    <property type="match status" value="1"/>
</dbReference>
<dbReference type="InParanoid" id="A0A316YL71"/>
<dbReference type="InterPro" id="IPR036390">
    <property type="entry name" value="WH_DNA-bd_sf"/>
</dbReference>
<keyword evidence="6" id="KW-1185">Reference proteome</keyword>
<dbReference type="SUPFAM" id="SSF46785">
    <property type="entry name" value="Winged helix' DNA-binding domain"/>
    <property type="match status" value="1"/>
</dbReference>
<proteinExistence type="predicted"/>
<evidence type="ECO:0000259" key="4">
    <source>
        <dbReference type="Pfam" id="PF00891"/>
    </source>
</evidence>
<feature type="domain" description="O-methyltransferase C-terminal" evidence="4">
    <location>
        <begin position="200"/>
        <end position="398"/>
    </location>
</feature>
<sequence length="418" mass="46819">MNTWNKDEQLNALKELRASTDALISYVEAQDGEQQIPENAMWRFPYAPEAKFQADKWRHDYSRALISTLSPTQYLCEFNLGNHEWAALSAFYALGLAELLPRPGQKGVSAEQLAAKSGASLLRLRTVLRSMSRVHLVSEVGHPLSDEWVGSEHVDLMRKDSPSPFGSMVEYCMDDAAKCVNTLPALVKKENANNSGTFLVFGHQDLFSWYATEESGYRSSRFNQAMQSLNGILVGGPTEDYPWDQVTGLAVDVAGGVGGQTIHLVARHSHLKVQIQDLKEVSEDAKKLWATMPPAWADRVEIREHDFNEPQPDDVAKEAQVYFMRFILHDWSNAKAIEILRNLRKKARPDAKLLILEVVLFGMDPRYAQILAVHLMAVAGSNERTEAEYGALLNAGGWKLEKTYRTRSVMSVIEATPA</sequence>
<dbReference type="SUPFAM" id="SSF53335">
    <property type="entry name" value="S-adenosyl-L-methionine-dependent methyltransferases"/>
    <property type="match status" value="1"/>
</dbReference>
<dbReference type="InterPro" id="IPR036388">
    <property type="entry name" value="WH-like_DNA-bd_sf"/>
</dbReference>
<reference evidence="5 6" key="1">
    <citation type="journal article" date="2018" name="Mol. Biol. Evol.">
        <title>Broad Genomic Sampling Reveals a Smut Pathogenic Ancestry of the Fungal Clade Ustilaginomycotina.</title>
        <authorList>
            <person name="Kijpornyongpan T."/>
            <person name="Mondo S.J."/>
            <person name="Barry K."/>
            <person name="Sandor L."/>
            <person name="Lee J."/>
            <person name="Lipzen A."/>
            <person name="Pangilinan J."/>
            <person name="LaButti K."/>
            <person name="Hainaut M."/>
            <person name="Henrissat B."/>
            <person name="Grigoriev I.V."/>
            <person name="Spatafora J.W."/>
            <person name="Aime M.C."/>
        </authorList>
    </citation>
    <scope>NUCLEOTIDE SEQUENCE [LARGE SCALE GENOMIC DNA]</scope>
    <source>
        <strain evidence="5 6">MCA 4198</strain>
    </source>
</reference>
<name>A0A316YL71_9BASI</name>
<gene>
    <name evidence="5" type="ORF">FA10DRAFT_303731</name>
</gene>
<dbReference type="InterPro" id="IPR016461">
    <property type="entry name" value="COMT-like"/>
</dbReference>
<keyword evidence="1 5" id="KW-0489">Methyltransferase</keyword>
<protein>
    <submittedName>
        <fullName evidence="5">S-adenosyl-L-methionine-dependent methyltransferase</fullName>
    </submittedName>
</protein>
<dbReference type="GO" id="GO:0032259">
    <property type="term" value="P:methylation"/>
    <property type="evidence" value="ECO:0007669"/>
    <property type="project" value="UniProtKB-KW"/>
</dbReference>
<dbReference type="STRING" id="215250.A0A316YL71"/>
<dbReference type="InterPro" id="IPR001077">
    <property type="entry name" value="COMT_C"/>
</dbReference>
<accession>A0A316YL71</accession>
<dbReference type="OrthoDB" id="1606438at2759"/>